<dbReference type="GO" id="GO:0006313">
    <property type="term" value="P:DNA transposition"/>
    <property type="evidence" value="ECO:0007669"/>
    <property type="project" value="InterPro"/>
</dbReference>
<dbReference type="AlphaFoldDB" id="A0A517Z316"/>
<accession>A0A517Z316</accession>
<dbReference type="SUPFAM" id="SSF143422">
    <property type="entry name" value="Transposase IS200-like"/>
    <property type="match status" value="1"/>
</dbReference>
<gene>
    <name evidence="1" type="ORF">Mal4_11480</name>
</gene>
<dbReference type="KEGG" id="mri:Mal4_11480"/>
<dbReference type="GO" id="GO:0004803">
    <property type="term" value="F:transposase activity"/>
    <property type="evidence" value="ECO:0007669"/>
    <property type="project" value="InterPro"/>
</dbReference>
<evidence type="ECO:0000313" key="2">
    <source>
        <dbReference type="Proteomes" id="UP000320496"/>
    </source>
</evidence>
<dbReference type="Proteomes" id="UP000320496">
    <property type="component" value="Chromosome"/>
</dbReference>
<keyword evidence="2" id="KW-1185">Reference proteome</keyword>
<name>A0A517Z316_9PLAN</name>
<dbReference type="GO" id="GO:0003677">
    <property type="term" value="F:DNA binding"/>
    <property type="evidence" value="ECO:0007669"/>
    <property type="project" value="InterPro"/>
</dbReference>
<dbReference type="InterPro" id="IPR036515">
    <property type="entry name" value="Transposase_17_sf"/>
</dbReference>
<evidence type="ECO:0000313" key="1">
    <source>
        <dbReference type="EMBL" id="QDU36848.1"/>
    </source>
</evidence>
<sequence length="130" mass="14843">MPEHVHVLIWPRRHEYSISAILKTLKQSVARVALVHLRDTRSHAMHLLEDRQPNGKVSCRFWQRGGGYDRNLMEPATMLAEIDYIHANPVRRGLCERPIEWACSSARGYVRAGSGMLRLNLESLPMSVDG</sequence>
<dbReference type="Gene3D" id="3.30.70.1290">
    <property type="entry name" value="Transposase IS200-like"/>
    <property type="match status" value="1"/>
</dbReference>
<reference evidence="1 2" key="1">
    <citation type="submission" date="2019-02" db="EMBL/GenBank/DDBJ databases">
        <title>Deep-cultivation of Planctomycetes and their phenomic and genomic characterization uncovers novel biology.</title>
        <authorList>
            <person name="Wiegand S."/>
            <person name="Jogler M."/>
            <person name="Boedeker C."/>
            <person name="Pinto D."/>
            <person name="Vollmers J."/>
            <person name="Rivas-Marin E."/>
            <person name="Kohn T."/>
            <person name="Peeters S.H."/>
            <person name="Heuer A."/>
            <person name="Rast P."/>
            <person name="Oberbeckmann S."/>
            <person name="Bunk B."/>
            <person name="Jeske O."/>
            <person name="Meyerdierks A."/>
            <person name="Storesund J.E."/>
            <person name="Kallscheuer N."/>
            <person name="Luecker S."/>
            <person name="Lage O.M."/>
            <person name="Pohl T."/>
            <person name="Merkel B.J."/>
            <person name="Hornburger P."/>
            <person name="Mueller R.-W."/>
            <person name="Bruemmer F."/>
            <person name="Labrenz M."/>
            <person name="Spormann A.M."/>
            <person name="Op den Camp H."/>
            <person name="Overmann J."/>
            <person name="Amann R."/>
            <person name="Jetten M.S.M."/>
            <person name="Mascher T."/>
            <person name="Medema M.H."/>
            <person name="Devos D.P."/>
            <person name="Kaster A.-K."/>
            <person name="Ovreas L."/>
            <person name="Rohde M."/>
            <person name="Galperin M.Y."/>
            <person name="Jogler C."/>
        </authorList>
    </citation>
    <scope>NUCLEOTIDE SEQUENCE [LARGE SCALE GENOMIC DNA]</scope>
    <source>
        <strain evidence="1 2">Mal4</strain>
    </source>
</reference>
<organism evidence="1 2">
    <name type="scientific">Maioricimonas rarisocia</name>
    <dbReference type="NCBI Taxonomy" id="2528026"/>
    <lineage>
        <taxon>Bacteria</taxon>
        <taxon>Pseudomonadati</taxon>
        <taxon>Planctomycetota</taxon>
        <taxon>Planctomycetia</taxon>
        <taxon>Planctomycetales</taxon>
        <taxon>Planctomycetaceae</taxon>
        <taxon>Maioricimonas</taxon>
    </lineage>
</organism>
<dbReference type="EMBL" id="CP036275">
    <property type="protein sequence ID" value="QDU36848.1"/>
    <property type="molecule type" value="Genomic_DNA"/>
</dbReference>
<evidence type="ECO:0008006" key="3">
    <source>
        <dbReference type="Google" id="ProtNLM"/>
    </source>
</evidence>
<proteinExistence type="predicted"/>
<protein>
    <recommendedName>
        <fullName evidence="3">Transposase IS200 like protein</fullName>
    </recommendedName>
</protein>